<name>A0A437MLW5_9PROT</name>
<protein>
    <submittedName>
        <fullName evidence="8">LLM class flavin-dependent oxidoreductase</fullName>
    </submittedName>
</protein>
<feature type="binding site" evidence="6">
    <location>
        <position position="60"/>
    </location>
    <ligand>
        <name>FMN</name>
        <dbReference type="ChEBI" id="CHEBI:58210"/>
    </ligand>
</feature>
<feature type="domain" description="Luciferase-like" evidence="7">
    <location>
        <begin position="32"/>
        <end position="386"/>
    </location>
</feature>
<keyword evidence="9" id="KW-1185">Reference proteome</keyword>
<dbReference type="Proteomes" id="UP000282957">
    <property type="component" value="Unassembled WGS sequence"/>
</dbReference>
<feature type="binding site" evidence="6">
    <location>
        <position position="228"/>
    </location>
    <ligand>
        <name>FMN</name>
        <dbReference type="ChEBI" id="CHEBI:58210"/>
    </ligand>
</feature>
<dbReference type="GO" id="GO:0004497">
    <property type="term" value="F:monooxygenase activity"/>
    <property type="evidence" value="ECO:0007669"/>
    <property type="project" value="UniProtKB-KW"/>
</dbReference>
<evidence type="ECO:0000259" key="7">
    <source>
        <dbReference type="Pfam" id="PF00296"/>
    </source>
</evidence>
<evidence type="ECO:0000256" key="2">
    <source>
        <dbReference type="ARBA" id="ARBA00022643"/>
    </source>
</evidence>
<keyword evidence="3" id="KW-0560">Oxidoreductase</keyword>
<dbReference type="InterPro" id="IPR036661">
    <property type="entry name" value="Luciferase-like_sf"/>
</dbReference>
<dbReference type="InterPro" id="IPR051260">
    <property type="entry name" value="Diverse_substr_monoxygenases"/>
</dbReference>
<dbReference type="PANTHER" id="PTHR30011">
    <property type="entry name" value="ALKANESULFONATE MONOOXYGENASE-RELATED"/>
    <property type="match status" value="1"/>
</dbReference>
<comment type="similarity">
    <text evidence="5">Belongs to the NtaA/SnaA/DszA monooxygenase family.</text>
</comment>
<dbReference type="OrthoDB" id="9779442at2"/>
<keyword evidence="1 6" id="KW-0285">Flavoprotein</keyword>
<feature type="binding site" evidence="6">
    <location>
        <position position="158"/>
    </location>
    <ligand>
        <name>FMN</name>
        <dbReference type="ChEBI" id="CHEBI:58210"/>
    </ligand>
</feature>
<keyword evidence="4" id="KW-0503">Monooxygenase</keyword>
<evidence type="ECO:0000256" key="3">
    <source>
        <dbReference type="ARBA" id="ARBA00023002"/>
    </source>
</evidence>
<dbReference type="InterPro" id="IPR011251">
    <property type="entry name" value="Luciferase-like_dom"/>
</dbReference>
<gene>
    <name evidence="8" type="ORF">EOD42_00655</name>
</gene>
<dbReference type="CDD" id="cd01095">
    <property type="entry name" value="Nitrilotriacetate_monoxgenase"/>
    <property type="match status" value="1"/>
</dbReference>
<proteinExistence type="inferred from homology"/>
<dbReference type="SUPFAM" id="SSF51679">
    <property type="entry name" value="Bacterial luciferase-like"/>
    <property type="match status" value="1"/>
</dbReference>
<accession>A0A437MLW5</accession>
<organism evidence="8 9">
    <name type="scientific">Rhodovarius crocodyli</name>
    <dbReference type="NCBI Taxonomy" id="1979269"/>
    <lineage>
        <taxon>Bacteria</taxon>
        <taxon>Pseudomonadati</taxon>
        <taxon>Pseudomonadota</taxon>
        <taxon>Alphaproteobacteria</taxon>
        <taxon>Acetobacterales</taxon>
        <taxon>Roseomonadaceae</taxon>
        <taxon>Rhodovarius</taxon>
    </lineage>
</organism>
<evidence type="ECO:0000256" key="1">
    <source>
        <dbReference type="ARBA" id="ARBA00022630"/>
    </source>
</evidence>
<dbReference type="EMBL" id="SACL01000001">
    <property type="protein sequence ID" value="RVT98658.1"/>
    <property type="molecule type" value="Genomic_DNA"/>
</dbReference>
<dbReference type="RefSeq" id="WP_127785130.1">
    <property type="nucleotide sequence ID" value="NZ_SACL01000001.1"/>
</dbReference>
<dbReference type="NCBIfam" id="TIGR03860">
    <property type="entry name" value="FMN_nitrolo"/>
    <property type="match status" value="1"/>
</dbReference>
<evidence type="ECO:0000256" key="6">
    <source>
        <dbReference type="PIRSR" id="PIRSR000337-1"/>
    </source>
</evidence>
<feature type="binding site" evidence="6">
    <location>
        <position position="229"/>
    </location>
    <ligand>
        <name>FMN</name>
        <dbReference type="ChEBI" id="CHEBI:58210"/>
    </ligand>
</feature>
<sequence length="451" mass="49603">MTKPARTDLKLGLAMVSNGTHAAGWRLPGAQPDAGIDFALWKRMAQQAEAAKFHFIFLADGQAVRTNAKDDEALSYSGRIDQFEPLTVISALAAVTERIGFVATASTSYNEPFTIARKYASLDYISGGRVGWNVVTSWSEAEAKNFSREKHFDHDFRYRRAEEFVDVVTGLWDSWEDDAFLRDQAGGRYFDPAKMHVLNHKGEFFSVKGPLNSARPPQGYPVIAQAGSSEPGQELAARTADLVYTAQRDFASAKAFYDSVKGRAAKYGRSPDDMLVMPGGLIVVGESDQQAQDRLGELEALIHPVHGLSVLANLFGDLSGYPLDEPLPDIVLNGPIKSIASTMARQAKEKGMTIRQLYTFLSGGAAHQQIVGSPARIADHMQEWFEGRACDGFNLMIPYYPDGLTEVIDLLLPELRRRGLFRDEYTGRTLRENLGLARPAHGAARMRVAGA</sequence>
<evidence type="ECO:0000256" key="4">
    <source>
        <dbReference type="ARBA" id="ARBA00023033"/>
    </source>
</evidence>
<dbReference type="Gene3D" id="3.20.20.30">
    <property type="entry name" value="Luciferase-like domain"/>
    <property type="match status" value="1"/>
</dbReference>
<dbReference type="PIRSF" id="PIRSF000337">
    <property type="entry name" value="NTA_MOA"/>
    <property type="match status" value="1"/>
</dbReference>
<feature type="binding site" evidence="6">
    <location>
        <position position="154"/>
    </location>
    <ligand>
        <name>FMN</name>
        <dbReference type="ChEBI" id="CHEBI:58210"/>
    </ligand>
</feature>
<comment type="caution">
    <text evidence="8">The sequence shown here is derived from an EMBL/GenBank/DDBJ whole genome shotgun (WGS) entry which is preliminary data.</text>
</comment>
<feature type="binding site" evidence="6">
    <location>
        <position position="104"/>
    </location>
    <ligand>
        <name>FMN</name>
        <dbReference type="ChEBI" id="CHEBI:58210"/>
    </ligand>
</feature>
<dbReference type="PANTHER" id="PTHR30011:SF16">
    <property type="entry name" value="C2H2 FINGER DOMAIN TRANSCRIPTION FACTOR (EUROFUNG)-RELATED"/>
    <property type="match status" value="1"/>
</dbReference>
<evidence type="ECO:0000313" key="8">
    <source>
        <dbReference type="EMBL" id="RVT98658.1"/>
    </source>
</evidence>
<dbReference type="Pfam" id="PF00296">
    <property type="entry name" value="Bac_luciferase"/>
    <property type="match status" value="1"/>
</dbReference>
<dbReference type="InterPro" id="IPR016215">
    <property type="entry name" value="NTA_MOA"/>
</dbReference>
<dbReference type="AlphaFoldDB" id="A0A437MLW5"/>
<evidence type="ECO:0000313" key="9">
    <source>
        <dbReference type="Proteomes" id="UP000282957"/>
    </source>
</evidence>
<reference evidence="8 9" key="1">
    <citation type="submission" date="2019-01" db="EMBL/GenBank/DDBJ databases">
        <authorList>
            <person name="Chen W.-M."/>
        </authorList>
    </citation>
    <scope>NUCLEOTIDE SEQUENCE [LARGE SCALE GENOMIC DNA]</scope>
    <source>
        <strain evidence="8 9">CCP-6</strain>
    </source>
</reference>
<evidence type="ECO:0000256" key="5">
    <source>
        <dbReference type="ARBA" id="ARBA00033748"/>
    </source>
</evidence>
<keyword evidence="2 6" id="KW-0288">FMN</keyword>
<dbReference type="GO" id="GO:0016705">
    <property type="term" value="F:oxidoreductase activity, acting on paired donors, with incorporation or reduction of molecular oxygen"/>
    <property type="evidence" value="ECO:0007669"/>
    <property type="project" value="InterPro"/>
</dbReference>